<dbReference type="EMBL" id="CP121671">
    <property type="protein sequence ID" value="WFT74778.1"/>
    <property type="molecule type" value="Genomic_DNA"/>
</dbReference>
<feature type="transmembrane region" description="Helical" evidence="6">
    <location>
        <begin position="125"/>
        <end position="146"/>
    </location>
</feature>
<name>A0ABY8IX23_9BACI</name>
<dbReference type="RefSeq" id="WP_283076773.1">
    <property type="nucleotide sequence ID" value="NZ_CP121671.1"/>
</dbReference>
<dbReference type="InterPro" id="IPR005496">
    <property type="entry name" value="Integral_membrane_TerC"/>
</dbReference>
<evidence type="ECO:0000313" key="8">
    <source>
        <dbReference type="Proteomes" id="UP001221597"/>
    </source>
</evidence>
<gene>
    <name evidence="7" type="ORF">P9989_20955</name>
</gene>
<dbReference type="Proteomes" id="UP001221597">
    <property type="component" value="Chromosome"/>
</dbReference>
<evidence type="ECO:0000256" key="3">
    <source>
        <dbReference type="ARBA" id="ARBA00022692"/>
    </source>
</evidence>
<organism evidence="7 8">
    <name type="scientific">Halobacillus naozhouensis</name>
    <dbReference type="NCBI Taxonomy" id="554880"/>
    <lineage>
        <taxon>Bacteria</taxon>
        <taxon>Bacillati</taxon>
        <taxon>Bacillota</taxon>
        <taxon>Bacilli</taxon>
        <taxon>Bacillales</taxon>
        <taxon>Bacillaceae</taxon>
        <taxon>Halobacillus</taxon>
    </lineage>
</organism>
<dbReference type="NCBIfam" id="TIGR03716">
    <property type="entry name" value="R_switched_YkoY"/>
    <property type="match status" value="1"/>
</dbReference>
<feature type="transmembrane region" description="Helical" evidence="6">
    <location>
        <begin position="44"/>
        <end position="63"/>
    </location>
</feature>
<evidence type="ECO:0000256" key="1">
    <source>
        <dbReference type="ARBA" id="ARBA00004141"/>
    </source>
</evidence>
<proteinExistence type="inferred from homology"/>
<sequence length="261" mass="28749">MGLWLEYGWALLVIIGLEGLLSADNALVMGVLVKNLPEKKRKKALFYGIFGAYVFRFAALFAISFVVNIWQIQAIGAAYLIYLGVKNVIQNKKEDQEKSKSDSNSQSDSSQSLWKVIAKVEFTDIAFAIDSILAAVAIAVALPNTPLPSFGGMDGGKFLVVFIGMAVGLAFIRFAANYVVKYMRKYPVLEKAAFIIVAWVGVKLAIHTLAHPDVQWGLVPEGFTHHTWWKITFWGVMALIVIIAIIFSKKGANKEEEASSS</sequence>
<evidence type="ECO:0000313" key="7">
    <source>
        <dbReference type="EMBL" id="WFT74778.1"/>
    </source>
</evidence>
<feature type="transmembrane region" description="Helical" evidence="6">
    <location>
        <begin position="192"/>
        <end position="211"/>
    </location>
</feature>
<evidence type="ECO:0000256" key="2">
    <source>
        <dbReference type="ARBA" id="ARBA00007511"/>
    </source>
</evidence>
<dbReference type="InterPro" id="IPR022493">
    <property type="entry name" value="CHP03716_TM_YkoY"/>
</dbReference>
<evidence type="ECO:0000256" key="5">
    <source>
        <dbReference type="ARBA" id="ARBA00023136"/>
    </source>
</evidence>
<accession>A0ABY8IX23</accession>
<feature type="transmembrane region" description="Helical" evidence="6">
    <location>
        <begin position="6"/>
        <end position="32"/>
    </location>
</feature>
<dbReference type="PANTHER" id="PTHR30238:SF4">
    <property type="entry name" value="SLL1022 PROTEIN"/>
    <property type="match status" value="1"/>
</dbReference>
<evidence type="ECO:0000256" key="6">
    <source>
        <dbReference type="SAM" id="Phobius"/>
    </source>
</evidence>
<feature type="transmembrane region" description="Helical" evidence="6">
    <location>
        <begin position="231"/>
        <end position="248"/>
    </location>
</feature>
<dbReference type="PANTHER" id="PTHR30238">
    <property type="entry name" value="MEMBRANE BOUND PREDICTED REDOX MODULATOR"/>
    <property type="match status" value="1"/>
</dbReference>
<feature type="transmembrane region" description="Helical" evidence="6">
    <location>
        <begin position="158"/>
        <end position="180"/>
    </location>
</feature>
<dbReference type="Pfam" id="PF03741">
    <property type="entry name" value="TerC"/>
    <property type="match status" value="1"/>
</dbReference>
<comment type="subcellular location">
    <subcellularLocation>
        <location evidence="1">Membrane</location>
        <topology evidence="1">Multi-pass membrane protein</topology>
    </subcellularLocation>
</comment>
<keyword evidence="4 6" id="KW-1133">Transmembrane helix</keyword>
<evidence type="ECO:0000256" key="4">
    <source>
        <dbReference type="ARBA" id="ARBA00022989"/>
    </source>
</evidence>
<comment type="similarity">
    <text evidence="2">Belongs to the TerC family.</text>
</comment>
<reference evidence="7 8" key="1">
    <citation type="submission" date="2023-04" db="EMBL/GenBank/DDBJ databases">
        <title>Genome sequence of Halobacillus naozhouensis KACC 21980.</title>
        <authorList>
            <person name="Kim S."/>
            <person name="Heo J."/>
            <person name="Kwon S.-W."/>
        </authorList>
    </citation>
    <scope>NUCLEOTIDE SEQUENCE [LARGE SCALE GENOMIC DNA]</scope>
    <source>
        <strain evidence="7 8">KCTC 13234</strain>
    </source>
</reference>
<keyword evidence="5 6" id="KW-0472">Membrane</keyword>
<protein>
    <submittedName>
        <fullName evidence="7">TerC family protein</fullName>
    </submittedName>
</protein>
<keyword evidence="3 6" id="KW-0812">Transmembrane</keyword>
<keyword evidence="8" id="KW-1185">Reference proteome</keyword>
<feature type="transmembrane region" description="Helical" evidence="6">
    <location>
        <begin position="69"/>
        <end position="89"/>
    </location>
</feature>